<organism evidence="1 2">
    <name type="scientific">Kaistella jeonii</name>
    <dbReference type="NCBI Taxonomy" id="266749"/>
    <lineage>
        <taxon>Bacteria</taxon>
        <taxon>Pseudomonadati</taxon>
        <taxon>Bacteroidota</taxon>
        <taxon>Flavobacteriia</taxon>
        <taxon>Flavobacteriales</taxon>
        <taxon>Weeksellaceae</taxon>
        <taxon>Chryseobacterium group</taxon>
        <taxon>Kaistella</taxon>
    </lineage>
</organism>
<keyword evidence="2" id="KW-1185">Reference proteome</keyword>
<reference evidence="1 2" key="1">
    <citation type="submission" date="2014-10" db="EMBL/GenBank/DDBJ databases">
        <title>Kaistella jeonii genome.</title>
        <authorList>
            <person name="Clayton J.T."/>
            <person name="Newman J.D."/>
        </authorList>
    </citation>
    <scope>NUCLEOTIDE SEQUENCE [LARGE SCALE GENOMIC DNA]</scope>
    <source>
        <strain evidence="1 2">DSM 17048</strain>
    </source>
</reference>
<name>A0A0C1CX18_9FLAO</name>
<dbReference type="AlphaFoldDB" id="A0A0C1CX18"/>
<dbReference type="RefSeq" id="WP_039354677.1">
    <property type="nucleotide sequence ID" value="NZ_FOLA01000017.1"/>
</dbReference>
<dbReference type="OrthoDB" id="1253126at2"/>
<sequence>MKKTIYTLSILLGVLVSAQKNVEVKVSYGTASLYGISESITANAFNAFNFLGPGNKIVTYESAGVFAVDVMIQSENSRWKYGLGYGHETVKDSNLKFEGNFNTILAQGNYTWLSTASKLKMYSGAGIGASFLSFKESTLDESSTIFAFNVSPIGISYGEKFGVFLETNLGTKGLLQGGVSYTF</sequence>
<proteinExistence type="predicted"/>
<comment type="caution">
    <text evidence="1">The sequence shown here is derived from an EMBL/GenBank/DDBJ whole genome shotgun (WGS) entry which is preliminary data.</text>
</comment>
<accession>A0A0C1CX18</accession>
<evidence type="ECO:0000313" key="2">
    <source>
        <dbReference type="Proteomes" id="UP000031473"/>
    </source>
</evidence>
<evidence type="ECO:0008006" key="3">
    <source>
        <dbReference type="Google" id="ProtNLM"/>
    </source>
</evidence>
<dbReference type="EMBL" id="JSYL01000016">
    <property type="protein sequence ID" value="KIA85985.1"/>
    <property type="molecule type" value="Genomic_DNA"/>
</dbReference>
<protein>
    <recommendedName>
        <fullName evidence="3">Outer membrane protein beta-barrel domain-containing protein</fullName>
    </recommendedName>
</protein>
<evidence type="ECO:0000313" key="1">
    <source>
        <dbReference type="EMBL" id="KIA85985.1"/>
    </source>
</evidence>
<gene>
    <name evidence="1" type="ORF">OA86_14285</name>
</gene>
<dbReference type="Proteomes" id="UP000031473">
    <property type="component" value="Unassembled WGS sequence"/>
</dbReference>